<evidence type="ECO:0000256" key="2">
    <source>
        <dbReference type="ARBA" id="ARBA00022737"/>
    </source>
</evidence>
<dbReference type="FunFam" id="3.80.10.10:FF:000383">
    <property type="entry name" value="Leucine-rich repeat receptor protein kinase EMS1"/>
    <property type="match status" value="1"/>
</dbReference>
<comment type="caution">
    <text evidence="3">The sequence shown here is derived from an EMBL/GenBank/DDBJ whole genome shotgun (WGS) entry which is preliminary data.</text>
</comment>
<name>A0A7J7LXI7_9MAGN</name>
<dbReference type="EMBL" id="JACGCM010001933">
    <property type="protein sequence ID" value="KAF6147248.1"/>
    <property type="molecule type" value="Genomic_DNA"/>
</dbReference>
<dbReference type="Pfam" id="PF00560">
    <property type="entry name" value="LRR_1"/>
    <property type="match status" value="2"/>
</dbReference>
<reference evidence="3 4" key="1">
    <citation type="journal article" date="2020" name="IScience">
        <title>Genome Sequencing of the Endangered Kingdonia uniflora (Circaeasteraceae, Ranunculales) Reveals Potential Mechanisms of Evolutionary Specialization.</title>
        <authorList>
            <person name="Sun Y."/>
            <person name="Deng T."/>
            <person name="Zhang A."/>
            <person name="Moore M.J."/>
            <person name="Landis J.B."/>
            <person name="Lin N."/>
            <person name="Zhang H."/>
            <person name="Zhang X."/>
            <person name="Huang J."/>
            <person name="Zhang X."/>
            <person name="Sun H."/>
            <person name="Wang H."/>
        </authorList>
    </citation>
    <scope>NUCLEOTIDE SEQUENCE [LARGE SCALE GENOMIC DNA]</scope>
    <source>
        <strain evidence="3">TB1705</strain>
        <tissue evidence="3">Leaf</tissue>
    </source>
</reference>
<proteinExistence type="predicted"/>
<dbReference type="Gene3D" id="3.80.10.10">
    <property type="entry name" value="Ribonuclease Inhibitor"/>
    <property type="match status" value="1"/>
</dbReference>
<keyword evidence="2" id="KW-0677">Repeat</keyword>
<organism evidence="3 4">
    <name type="scientific">Kingdonia uniflora</name>
    <dbReference type="NCBI Taxonomy" id="39325"/>
    <lineage>
        <taxon>Eukaryota</taxon>
        <taxon>Viridiplantae</taxon>
        <taxon>Streptophyta</taxon>
        <taxon>Embryophyta</taxon>
        <taxon>Tracheophyta</taxon>
        <taxon>Spermatophyta</taxon>
        <taxon>Magnoliopsida</taxon>
        <taxon>Ranunculales</taxon>
        <taxon>Circaeasteraceae</taxon>
        <taxon>Kingdonia</taxon>
    </lineage>
</organism>
<dbReference type="PANTHER" id="PTHR48054:SF94">
    <property type="entry name" value="LEUCINE-RICH REPEAT RECEPTOR-LIKE PROTEIN FASCIATED EAR2"/>
    <property type="match status" value="1"/>
</dbReference>
<sequence>ELHGLLQMKLKLPPEIGVNLPNLEGIYMAQNYLYGLIPNLLRNASRIQALDLSANGFQASTVSLLQLTSTIRYPRGIENYRNLMVLSLHSNSFHSIIHSSLEILTKLERLSLNQNMFFGDIPEKFGNLSKLYEIIAEYNQFSAKIPKSIMFCKRLAILDLVGNRLDGNIPKEIFELSDLRASWTSANKAEGRARKSTSASIIQS</sequence>
<evidence type="ECO:0000313" key="3">
    <source>
        <dbReference type="EMBL" id="KAF6147248.1"/>
    </source>
</evidence>
<protein>
    <submittedName>
        <fullName evidence="3">Uncharacterized protein</fullName>
    </submittedName>
</protein>
<dbReference type="InterPro" id="IPR052592">
    <property type="entry name" value="LRR-RLK"/>
</dbReference>
<dbReference type="PANTHER" id="PTHR48054">
    <property type="entry name" value="RECEPTOR KINASE-LIKE PROTEIN XA21"/>
    <property type="match status" value="1"/>
</dbReference>
<keyword evidence="4" id="KW-1185">Reference proteome</keyword>
<accession>A0A7J7LXI7</accession>
<dbReference type="AlphaFoldDB" id="A0A7J7LXI7"/>
<dbReference type="OrthoDB" id="442066at2759"/>
<dbReference type="Proteomes" id="UP000541444">
    <property type="component" value="Unassembled WGS sequence"/>
</dbReference>
<dbReference type="InterPro" id="IPR001611">
    <property type="entry name" value="Leu-rich_rpt"/>
</dbReference>
<feature type="non-terminal residue" evidence="3">
    <location>
        <position position="1"/>
    </location>
</feature>
<dbReference type="InterPro" id="IPR032675">
    <property type="entry name" value="LRR_dom_sf"/>
</dbReference>
<evidence type="ECO:0000313" key="4">
    <source>
        <dbReference type="Proteomes" id="UP000541444"/>
    </source>
</evidence>
<dbReference type="SUPFAM" id="SSF52058">
    <property type="entry name" value="L domain-like"/>
    <property type="match status" value="1"/>
</dbReference>
<gene>
    <name evidence="3" type="ORF">GIB67_039378</name>
</gene>
<keyword evidence="1" id="KW-0433">Leucine-rich repeat</keyword>
<evidence type="ECO:0000256" key="1">
    <source>
        <dbReference type="ARBA" id="ARBA00022614"/>
    </source>
</evidence>